<dbReference type="InterPro" id="IPR003329">
    <property type="entry name" value="Cytidylyl_trans"/>
</dbReference>
<organism evidence="1 2">
    <name type="scientific">Pectobacterium parmentieri</name>
    <dbReference type="NCBI Taxonomy" id="1905730"/>
    <lineage>
        <taxon>Bacteria</taxon>
        <taxon>Pseudomonadati</taxon>
        <taxon>Pseudomonadota</taxon>
        <taxon>Gammaproteobacteria</taxon>
        <taxon>Enterobacterales</taxon>
        <taxon>Pectobacteriaceae</taxon>
        <taxon>Pectobacterium</taxon>
    </lineage>
</organism>
<dbReference type="CDD" id="cd02513">
    <property type="entry name" value="CMP-NeuAc_Synthase"/>
    <property type="match status" value="1"/>
</dbReference>
<dbReference type="Proteomes" id="UP000269665">
    <property type="component" value="Unassembled WGS sequence"/>
</dbReference>
<dbReference type="Gene3D" id="3.90.550.10">
    <property type="entry name" value="Spore Coat Polysaccharide Biosynthesis Protein SpsA, Chain A"/>
    <property type="match status" value="1"/>
</dbReference>
<dbReference type="OrthoDB" id="9805604at2"/>
<dbReference type="SUPFAM" id="SSF53448">
    <property type="entry name" value="Nucleotide-diphospho-sugar transferases"/>
    <property type="match status" value="1"/>
</dbReference>
<dbReference type="RefSeq" id="WP_050512700.1">
    <property type="nucleotide sequence ID" value="NZ_CP015749.1"/>
</dbReference>
<dbReference type="GO" id="GO:0008781">
    <property type="term" value="F:N-acylneuraminate cytidylyltransferase activity"/>
    <property type="evidence" value="ECO:0007669"/>
    <property type="project" value="TreeGrafter"/>
</dbReference>
<dbReference type="KEGG" id="ppar:A8F97_19530"/>
<dbReference type="EMBL" id="PSZG01000001">
    <property type="protein sequence ID" value="RKO78321.1"/>
    <property type="molecule type" value="Genomic_DNA"/>
</dbReference>
<name>A0A8B3FFV9_PECPM</name>
<sequence length="248" mass="28772">MKVNIINIENNNLWAVVPARCGSKGFPGKNIYPLDNTPLLAHSIMFAKSLPFVNKVILSTDSDEYSVIGKQYGAEIPFLRSSNAAKDDSMEEDVLLDILNQCIVNGITPPDHILWLRPTHPFRDKKTFLDAYEKYRTEEFSSICIVTREDPRIFKEKNHILTPLIKEFEDRSMVRRQDCEPSFRIFSGELFKFPGKYEKKFLGEKIGYVVSPNVCKFDIDYKEDIDYINYLLSTKNGREIYGPYLKKY</sequence>
<evidence type="ECO:0000313" key="2">
    <source>
        <dbReference type="Proteomes" id="UP000269665"/>
    </source>
</evidence>
<reference evidence="1 2" key="1">
    <citation type="journal article" date="2018" name="BMC Genomics">
        <title>High genomic variability in the plant pathogenic bacterium Pectobacterium parmentieri deciphered from de novo assembled complete genomes.</title>
        <authorList>
            <person name="Zoledowska S."/>
            <person name="Motyka-Pomagruk A."/>
            <person name="Sledz W."/>
            <person name="Mengoni A."/>
            <person name="Lojkowska E."/>
        </authorList>
    </citation>
    <scope>NUCLEOTIDE SEQUENCE [LARGE SCALE GENOMIC DNA]</scope>
    <source>
        <strain evidence="1 2">IFB5626</strain>
    </source>
</reference>
<accession>A0A8B3FFV9</accession>
<dbReference type="AlphaFoldDB" id="A0A8B3FFV9"/>
<dbReference type="Pfam" id="PF02348">
    <property type="entry name" value="CTP_transf_3"/>
    <property type="match status" value="1"/>
</dbReference>
<keyword evidence="1" id="KW-0548">Nucleotidyltransferase</keyword>
<gene>
    <name evidence="1" type="ORF">C5E00_16820</name>
</gene>
<keyword evidence="1" id="KW-0808">Transferase</keyword>
<dbReference type="PANTHER" id="PTHR21485">
    <property type="entry name" value="HAD SUPERFAMILY MEMBERS CMAS AND KDSC"/>
    <property type="match status" value="1"/>
</dbReference>
<comment type="caution">
    <text evidence="1">The sequence shown here is derived from an EMBL/GenBank/DDBJ whole genome shotgun (WGS) entry which is preliminary data.</text>
</comment>
<dbReference type="PANTHER" id="PTHR21485:SF6">
    <property type="entry name" value="N-ACYLNEURAMINATE CYTIDYLYLTRANSFERASE-RELATED"/>
    <property type="match status" value="1"/>
</dbReference>
<evidence type="ECO:0000313" key="1">
    <source>
        <dbReference type="EMBL" id="RKO78321.1"/>
    </source>
</evidence>
<dbReference type="InterPro" id="IPR050793">
    <property type="entry name" value="CMP-NeuNAc_synthase"/>
</dbReference>
<protein>
    <submittedName>
        <fullName evidence="1">Acylneuraminate cytidylyltransferase family protein</fullName>
    </submittedName>
</protein>
<proteinExistence type="predicted"/>
<dbReference type="InterPro" id="IPR029044">
    <property type="entry name" value="Nucleotide-diphossugar_trans"/>
</dbReference>
<dbReference type="GeneID" id="45851654"/>